<gene>
    <name evidence="2" type="ORF">GCM10007888_35320</name>
    <name evidence="1" type="ORF">MOX02_41690</name>
</gene>
<comment type="caution">
    <text evidence="1">The sequence shown here is derived from an EMBL/GenBank/DDBJ whole genome shotgun (WGS) entry which is preliminary data.</text>
</comment>
<organism evidence="1 3">
    <name type="scientific">Methylobacterium oxalidis</name>
    <dbReference type="NCBI Taxonomy" id="944322"/>
    <lineage>
        <taxon>Bacteria</taxon>
        <taxon>Pseudomonadati</taxon>
        <taxon>Pseudomonadota</taxon>
        <taxon>Alphaproteobacteria</taxon>
        <taxon>Hyphomicrobiales</taxon>
        <taxon>Methylobacteriaceae</taxon>
        <taxon>Methylobacterium</taxon>
    </lineage>
</organism>
<evidence type="ECO:0000313" key="4">
    <source>
        <dbReference type="Proteomes" id="UP001156856"/>
    </source>
</evidence>
<dbReference type="EMBL" id="BSPK01000064">
    <property type="protein sequence ID" value="GLS65150.1"/>
    <property type="molecule type" value="Genomic_DNA"/>
</dbReference>
<name>A0A512J836_9HYPH</name>
<reference evidence="2" key="1">
    <citation type="journal article" date="2014" name="Int. J. Syst. Evol. Microbiol.">
        <title>Complete genome of a new Firmicutes species belonging to the dominant human colonic microbiota ('Ruminococcus bicirculans') reveals two chromosomes and a selective capacity to utilize plant glucans.</title>
        <authorList>
            <consortium name="NISC Comparative Sequencing Program"/>
            <person name="Wegmann U."/>
            <person name="Louis P."/>
            <person name="Goesmann A."/>
            <person name="Henrissat B."/>
            <person name="Duncan S.H."/>
            <person name="Flint H.J."/>
        </authorList>
    </citation>
    <scope>NUCLEOTIDE SEQUENCE</scope>
    <source>
        <strain evidence="2">NBRC 107715</strain>
    </source>
</reference>
<evidence type="ECO:0000313" key="3">
    <source>
        <dbReference type="Proteomes" id="UP000321960"/>
    </source>
</evidence>
<evidence type="ECO:0000313" key="1">
    <source>
        <dbReference type="EMBL" id="GEP06131.1"/>
    </source>
</evidence>
<dbReference type="Proteomes" id="UP001156856">
    <property type="component" value="Unassembled WGS sequence"/>
</dbReference>
<evidence type="ECO:0000313" key="2">
    <source>
        <dbReference type="EMBL" id="GLS65150.1"/>
    </source>
</evidence>
<accession>A0A512J836</accession>
<reference evidence="4" key="2">
    <citation type="journal article" date="2019" name="Int. J. Syst. Evol. Microbiol.">
        <title>The Global Catalogue of Microorganisms (GCM) 10K type strain sequencing project: providing services to taxonomists for standard genome sequencing and annotation.</title>
        <authorList>
            <consortium name="The Broad Institute Genomics Platform"/>
            <consortium name="The Broad Institute Genome Sequencing Center for Infectious Disease"/>
            <person name="Wu L."/>
            <person name="Ma J."/>
        </authorList>
    </citation>
    <scope>NUCLEOTIDE SEQUENCE [LARGE SCALE GENOMIC DNA]</scope>
    <source>
        <strain evidence="4">NBRC 107715</strain>
    </source>
</reference>
<dbReference type="AlphaFoldDB" id="A0A512J836"/>
<reference evidence="1 3" key="3">
    <citation type="submission" date="2019-07" db="EMBL/GenBank/DDBJ databases">
        <title>Whole genome shotgun sequence of Methylobacterium oxalidis NBRC 107715.</title>
        <authorList>
            <person name="Hosoyama A."/>
            <person name="Uohara A."/>
            <person name="Ohji S."/>
            <person name="Ichikawa N."/>
        </authorList>
    </citation>
    <scope>NUCLEOTIDE SEQUENCE [LARGE SCALE GENOMIC DNA]</scope>
    <source>
        <strain evidence="1 3">NBRC 107715</strain>
    </source>
</reference>
<dbReference type="EMBL" id="BJZU01000092">
    <property type="protein sequence ID" value="GEP06131.1"/>
    <property type="molecule type" value="Genomic_DNA"/>
</dbReference>
<sequence length="118" mass="13107">MPCGFALPDRDVKTEKFVAGDDVLGTYRIDVGLKRFDLPFRLAVDHEACIVEVELTADDLAVAHHASLEASGGIVDEAADERFVDEVLLEIFLGIFVHETLEKQTLYGKEYGIRIEVV</sequence>
<dbReference type="Proteomes" id="UP000321960">
    <property type="component" value="Unassembled WGS sequence"/>
</dbReference>
<reference evidence="2" key="4">
    <citation type="submission" date="2023-01" db="EMBL/GenBank/DDBJ databases">
        <title>Draft genome sequence of Methylobacterium oxalidis strain NBRC 107715.</title>
        <authorList>
            <person name="Sun Q."/>
            <person name="Mori K."/>
        </authorList>
    </citation>
    <scope>NUCLEOTIDE SEQUENCE</scope>
    <source>
        <strain evidence="2">NBRC 107715</strain>
    </source>
</reference>
<proteinExistence type="predicted"/>
<protein>
    <submittedName>
        <fullName evidence="1">Uncharacterized protein</fullName>
    </submittedName>
</protein>
<keyword evidence="4" id="KW-1185">Reference proteome</keyword>